<evidence type="ECO:0000313" key="1">
    <source>
        <dbReference type="EMBL" id="TFK98899.1"/>
    </source>
</evidence>
<sequence length="424" mass="46885">MLPRRYLFRVAAYLAGWDPDCAACSGRGSAHPTTHLFPAEGTFRIVDVLNISQVYGVRQLHRLAAPDFGRCSPQSNNSDAHINPGAEPHDYPRFSEQRWQLEEAFGSDLNADPPPVSDIAPAPPSYVSDSVDLTGSTSRRRKPFVQIVIGSHRRQQFLNQHDHFSRSPSPFSRGVTGCSPPTTEIHLWSSLPPRRPLQRVQKQSHVVIAQGSPASPSDEVISDNTRRLFDATLDPYLGPAPTDFSGDSVFCTLHRVIPWSQVRPMMLSCTTFSPTSVSQPTWSSALQRAFGVPTKYTQGYLGVAFGVPARTLPHYHRSLLHRLSLNVHRIRTHTPRGLHVHSPSSSSQPFNLPTDIKAISTVVQSYLQRASVPPAASSPPLTPTVSVPKFSVFPRNPNPNPNLFSGVILRRLGVQYWALCPFAY</sequence>
<gene>
    <name evidence="1" type="ORF">BDV98DRAFT_627221</name>
</gene>
<protein>
    <submittedName>
        <fullName evidence="1">Uncharacterized protein</fullName>
    </submittedName>
</protein>
<dbReference type="Proteomes" id="UP000305067">
    <property type="component" value="Unassembled WGS sequence"/>
</dbReference>
<keyword evidence="2" id="KW-1185">Reference proteome</keyword>
<dbReference type="AlphaFoldDB" id="A0A5C3QCW4"/>
<evidence type="ECO:0000313" key="2">
    <source>
        <dbReference type="Proteomes" id="UP000305067"/>
    </source>
</evidence>
<accession>A0A5C3QCW4</accession>
<name>A0A5C3QCW4_9AGAR</name>
<dbReference type="EMBL" id="ML178836">
    <property type="protein sequence ID" value="TFK98899.1"/>
    <property type="molecule type" value="Genomic_DNA"/>
</dbReference>
<reference evidence="1 2" key="1">
    <citation type="journal article" date="2019" name="Nat. Ecol. Evol.">
        <title>Megaphylogeny resolves global patterns of mushroom evolution.</title>
        <authorList>
            <person name="Varga T."/>
            <person name="Krizsan K."/>
            <person name="Foldi C."/>
            <person name="Dima B."/>
            <person name="Sanchez-Garcia M."/>
            <person name="Sanchez-Ramirez S."/>
            <person name="Szollosi G.J."/>
            <person name="Szarkandi J.G."/>
            <person name="Papp V."/>
            <person name="Albert L."/>
            <person name="Andreopoulos W."/>
            <person name="Angelini C."/>
            <person name="Antonin V."/>
            <person name="Barry K.W."/>
            <person name="Bougher N.L."/>
            <person name="Buchanan P."/>
            <person name="Buyck B."/>
            <person name="Bense V."/>
            <person name="Catcheside P."/>
            <person name="Chovatia M."/>
            <person name="Cooper J."/>
            <person name="Damon W."/>
            <person name="Desjardin D."/>
            <person name="Finy P."/>
            <person name="Geml J."/>
            <person name="Haridas S."/>
            <person name="Hughes K."/>
            <person name="Justo A."/>
            <person name="Karasinski D."/>
            <person name="Kautmanova I."/>
            <person name="Kiss B."/>
            <person name="Kocsube S."/>
            <person name="Kotiranta H."/>
            <person name="LaButti K.M."/>
            <person name="Lechner B.E."/>
            <person name="Liimatainen K."/>
            <person name="Lipzen A."/>
            <person name="Lukacs Z."/>
            <person name="Mihaltcheva S."/>
            <person name="Morgado L.N."/>
            <person name="Niskanen T."/>
            <person name="Noordeloos M.E."/>
            <person name="Ohm R.A."/>
            <person name="Ortiz-Santana B."/>
            <person name="Ovrebo C."/>
            <person name="Racz N."/>
            <person name="Riley R."/>
            <person name="Savchenko A."/>
            <person name="Shiryaev A."/>
            <person name="Soop K."/>
            <person name="Spirin V."/>
            <person name="Szebenyi C."/>
            <person name="Tomsovsky M."/>
            <person name="Tulloss R.E."/>
            <person name="Uehling J."/>
            <person name="Grigoriev I.V."/>
            <person name="Vagvolgyi C."/>
            <person name="Papp T."/>
            <person name="Martin F.M."/>
            <person name="Miettinen O."/>
            <person name="Hibbett D.S."/>
            <person name="Nagy L.G."/>
        </authorList>
    </citation>
    <scope>NUCLEOTIDE SEQUENCE [LARGE SCALE GENOMIC DNA]</scope>
    <source>
        <strain evidence="1 2">CBS 309.79</strain>
    </source>
</reference>
<organism evidence="1 2">
    <name type="scientific">Pterulicium gracile</name>
    <dbReference type="NCBI Taxonomy" id="1884261"/>
    <lineage>
        <taxon>Eukaryota</taxon>
        <taxon>Fungi</taxon>
        <taxon>Dikarya</taxon>
        <taxon>Basidiomycota</taxon>
        <taxon>Agaricomycotina</taxon>
        <taxon>Agaricomycetes</taxon>
        <taxon>Agaricomycetidae</taxon>
        <taxon>Agaricales</taxon>
        <taxon>Pleurotineae</taxon>
        <taxon>Pterulaceae</taxon>
        <taxon>Pterulicium</taxon>
    </lineage>
</organism>
<proteinExistence type="predicted"/>